<organism evidence="4 5">
    <name type="scientific">Ziziphus jujuba</name>
    <name type="common">Chinese jujube</name>
    <name type="synonym">Ziziphus sativa</name>
    <dbReference type="NCBI Taxonomy" id="326968"/>
    <lineage>
        <taxon>Eukaryota</taxon>
        <taxon>Viridiplantae</taxon>
        <taxon>Streptophyta</taxon>
        <taxon>Embryophyta</taxon>
        <taxon>Tracheophyta</taxon>
        <taxon>Spermatophyta</taxon>
        <taxon>Magnoliopsida</taxon>
        <taxon>eudicotyledons</taxon>
        <taxon>Gunneridae</taxon>
        <taxon>Pentapetalae</taxon>
        <taxon>rosids</taxon>
        <taxon>fabids</taxon>
        <taxon>Rosales</taxon>
        <taxon>Rhamnaceae</taxon>
        <taxon>Paliureae</taxon>
        <taxon>Ziziphus</taxon>
    </lineage>
</organism>
<evidence type="ECO:0000313" key="5">
    <source>
        <dbReference type="RefSeq" id="XP_015875183.1"/>
    </source>
</evidence>
<dbReference type="Pfam" id="PF25884">
    <property type="entry name" value="At5g19230"/>
    <property type="match status" value="1"/>
</dbReference>
<evidence type="ECO:0000256" key="2">
    <source>
        <dbReference type="SAM" id="SignalP"/>
    </source>
</evidence>
<keyword evidence="1" id="KW-0812">Transmembrane</keyword>
<sequence>MVTETMASFKITLFFFLFLHAFLFLPYMVLSNDDEDNLIQGLNSYRQSLSLSALARNERADCLADEVADQLEDEHCTPVTSSSNIVPTTPSQLTDYPKLLKKCKIDMNSTTDGVIMPVCVPKLVPTLVLTNYTRSQYAKHLNNSKFTGAGVGSEDDWMVVILTTNTPSGNFASSAISWVSQLALGHLFVPLFLGILMLLVG</sequence>
<accession>A0A6P3ZNK4</accession>
<dbReference type="PANTHER" id="PTHR33976">
    <property type="entry name" value="OS07G0645000 PROTEIN"/>
    <property type="match status" value="1"/>
</dbReference>
<proteinExistence type="predicted"/>
<dbReference type="InterPro" id="IPR059083">
    <property type="entry name" value="At5g19230_dom"/>
</dbReference>
<evidence type="ECO:0000259" key="3">
    <source>
        <dbReference type="Pfam" id="PF25884"/>
    </source>
</evidence>
<reference evidence="5" key="1">
    <citation type="submission" date="2025-08" db="UniProtKB">
        <authorList>
            <consortium name="RefSeq"/>
        </authorList>
    </citation>
    <scope>IDENTIFICATION</scope>
    <source>
        <tissue evidence="5">Seedling</tissue>
    </source>
</reference>
<dbReference type="InParanoid" id="A0A6P3ZNK4"/>
<dbReference type="Proteomes" id="UP001652623">
    <property type="component" value="Chromosome 10"/>
</dbReference>
<feature type="domain" description="Uncharacterized GPI-anchored protein At5g19230-like" evidence="3">
    <location>
        <begin position="35"/>
        <end position="162"/>
    </location>
</feature>
<name>A0A6P3ZNK4_ZIZJJ</name>
<keyword evidence="1" id="KW-1133">Transmembrane helix</keyword>
<keyword evidence="1" id="KW-0472">Membrane</keyword>
<feature type="signal peptide" evidence="2">
    <location>
        <begin position="1"/>
        <end position="31"/>
    </location>
</feature>
<keyword evidence="2" id="KW-0732">Signal</keyword>
<evidence type="ECO:0000256" key="1">
    <source>
        <dbReference type="SAM" id="Phobius"/>
    </source>
</evidence>
<dbReference type="KEGG" id="zju:107412007"/>
<evidence type="ECO:0000313" key="4">
    <source>
        <dbReference type="Proteomes" id="UP001652623"/>
    </source>
</evidence>
<feature type="transmembrane region" description="Helical" evidence="1">
    <location>
        <begin position="178"/>
        <end position="200"/>
    </location>
</feature>
<dbReference type="InterPro" id="IPR045285">
    <property type="entry name" value="At5g19230-like"/>
</dbReference>
<dbReference type="AlphaFoldDB" id="A0A6P3ZNK4"/>
<dbReference type="FunCoup" id="A0A6P3ZNK4">
    <property type="interactions" value="68"/>
</dbReference>
<dbReference type="GeneID" id="107412007"/>
<protein>
    <submittedName>
        <fullName evidence="5">Uncharacterized GPI-anchored protein At5g19250</fullName>
    </submittedName>
</protein>
<dbReference type="PANTHER" id="PTHR33976:SF2">
    <property type="entry name" value="GLYCOPROTEIN MEMBRANE GPI-ANCHORED"/>
    <property type="match status" value="1"/>
</dbReference>
<dbReference type="RefSeq" id="XP_015875183.1">
    <property type="nucleotide sequence ID" value="XM_016019697.4"/>
</dbReference>
<keyword evidence="4" id="KW-1185">Reference proteome</keyword>
<gene>
    <name evidence="5" type="primary">LOC107412007</name>
</gene>
<feature type="chain" id="PRO_5027650422" evidence="2">
    <location>
        <begin position="32"/>
        <end position="201"/>
    </location>
</feature>